<feature type="transmembrane region" description="Helical" evidence="1">
    <location>
        <begin position="30"/>
        <end position="55"/>
    </location>
</feature>
<feature type="transmembrane region" description="Helical" evidence="1">
    <location>
        <begin position="121"/>
        <end position="138"/>
    </location>
</feature>
<dbReference type="PANTHER" id="PTHR36833">
    <property type="entry name" value="SLR0610 PROTEIN-RELATED"/>
    <property type="match status" value="1"/>
</dbReference>
<keyword evidence="3" id="KW-1185">Reference proteome</keyword>
<dbReference type="EMBL" id="NIOJ01000057">
    <property type="protein sequence ID" value="PNT95903.1"/>
    <property type="molecule type" value="Genomic_DNA"/>
</dbReference>
<proteinExistence type="predicted"/>
<dbReference type="PANTHER" id="PTHR36833:SF1">
    <property type="entry name" value="INTEGRAL MEMBRANE TRANSPORT PROTEIN"/>
    <property type="match status" value="1"/>
</dbReference>
<feature type="transmembrane region" description="Helical" evidence="1">
    <location>
        <begin position="206"/>
        <end position="225"/>
    </location>
</feature>
<evidence type="ECO:0000313" key="2">
    <source>
        <dbReference type="EMBL" id="PNT95903.1"/>
    </source>
</evidence>
<dbReference type="AlphaFoldDB" id="A0A2K2EVN2"/>
<protein>
    <recommendedName>
        <fullName evidence="4">ABC transporter permease</fullName>
    </recommendedName>
</protein>
<organism evidence="2 3">
    <name type="scientific">Clostridium thermosuccinogenes</name>
    <dbReference type="NCBI Taxonomy" id="84032"/>
    <lineage>
        <taxon>Bacteria</taxon>
        <taxon>Bacillati</taxon>
        <taxon>Bacillota</taxon>
        <taxon>Clostridia</taxon>
        <taxon>Eubacteriales</taxon>
        <taxon>Clostridiaceae</taxon>
        <taxon>Clostridium</taxon>
    </lineage>
</organism>
<dbReference type="InterPro" id="IPR010390">
    <property type="entry name" value="ABC-2_transporter-like"/>
</dbReference>
<feature type="transmembrane region" description="Helical" evidence="1">
    <location>
        <begin position="178"/>
        <end position="194"/>
    </location>
</feature>
<keyword evidence="1" id="KW-0812">Transmembrane</keyword>
<dbReference type="Pfam" id="PF06182">
    <property type="entry name" value="ABC2_membrane_6"/>
    <property type="match status" value="1"/>
</dbReference>
<evidence type="ECO:0000313" key="3">
    <source>
        <dbReference type="Proteomes" id="UP000236151"/>
    </source>
</evidence>
<feature type="transmembrane region" description="Helical" evidence="1">
    <location>
        <begin position="237"/>
        <end position="255"/>
    </location>
</feature>
<feature type="transmembrane region" description="Helical" evidence="1">
    <location>
        <begin position="150"/>
        <end position="172"/>
    </location>
</feature>
<accession>A0A2K2EVN2</accession>
<evidence type="ECO:0008006" key="4">
    <source>
        <dbReference type="Google" id="ProtNLM"/>
    </source>
</evidence>
<reference evidence="2 3" key="1">
    <citation type="submission" date="2017-06" db="EMBL/GenBank/DDBJ databases">
        <title>Investigating the central metabolism of Clostridium thermosuccinogenes.</title>
        <authorList>
            <person name="Koendjbiharie J.G."/>
            <person name="van Kranenburg R."/>
        </authorList>
    </citation>
    <scope>NUCLEOTIDE SEQUENCE [LARGE SCALE GENOMIC DNA]</scope>
    <source>
        <strain evidence="2 3">DSM 5806</strain>
    </source>
</reference>
<name>A0A2K2EVN2_9CLOT</name>
<keyword evidence="1" id="KW-1133">Transmembrane helix</keyword>
<gene>
    <name evidence="2" type="ORF">CDQ84_16205</name>
</gene>
<sequence>MRRYLMYYLNLLKEQIKLSFMSVAIFRANFALMLLQSIINSVLGVLCVEFIYLHVDSIAGWSRNEMIILYCTSMIVNQLYRGLINPNHMNFIGSVSSGSFDRMLIKPISIIFQINTGSIDYSSFLSLIAPIVILCWKISSLDVSIPRLNVILFLVFLINAVILLTSFMMLLYSFAFKHVRVYGLTGIYFILMSISEKPREIFSYKAVMYAFVFLIPSVPLANVPASLLLSKGNVPETIAAAVSGMLFFLLSTVAIKKGMRSYSSASS</sequence>
<dbReference type="Proteomes" id="UP000236151">
    <property type="component" value="Unassembled WGS sequence"/>
</dbReference>
<dbReference type="KEGG" id="cthd:CDO33_02180"/>
<keyword evidence="1" id="KW-0472">Membrane</keyword>
<comment type="caution">
    <text evidence="2">The sequence shown here is derived from an EMBL/GenBank/DDBJ whole genome shotgun (WGS) entry which is preliminary data.</text>
</comment>
<evidence type="ECO:0000256" key="1">
    <source>
        <dbReference type="SAM" id="Phobius"/>
    </source>
</evidence>